<evidence type="ECO:0000256" key="1">
    <source>
        <dbReference type="SAM" id="MobiDB-lite"/>
    </source>
</evidence>
<accession>A0A4Y2WMG4</accession>
<reference evidence="2 3" key="1">
    <citation type="journal article" date="2019" name="Sci. Rep.">
        <title>Orb-weaving spider Araneus ventricosus genome elucidates the spidroin gene catalogue.</title>
        <authorList>
            <person name="Kono N."/>
            <person name="Nakamura H."/>
            <person name="Ohtoshi R."/>
            <person name="Moran D.A.P."/>
            <person name="Shinohara A."/>
            <person name="Yoshida Y."/>
            <person name="Fujiwara M."/>
            <person name="Mori M."/>
            <person name="Tomita M."/>
            <person name="Arakawa K."/>
        </authorList>
    </citation>
    <scope>NUCLEOTIDE SEQUENCE [LARGE SCALE GENOMIC DNA]</scope>
</reference>
<feature type="compositionally biased region" description="Basic and acidic residues" evidence="1">
    <location>
        <begin position="1"/>
        <end position="16"/>
    </location>
</feature>
<protein>
    <submittedName>
        <fullName evidence="2">Uncharacterized protein</fullName>
    </submittedName>
</protein>
<dbReference type="EMBL" id="BGPR01063509">
    <property type="protein sequence ID" value="GBO38693.1"/>
    <property type="molecule type" value="Genomic_DNA"/>
</dbReference>
<feature type="non-terminal residue" evidence="2">
    <location>
        <position position="1"/>
    </location>
</feature>
<feature type="region of interest" description="Disordered" evidence="1">
    <location>
        <begin position="1"/>
        <end position="27"/>
    </location>
</feature>
<gene>
    <name evidence="2" type="ORF">AVEN_256314_1</name>
</gene>
<feature type="region of interest" description="Disordered" evidence="1">
    <location>
        <begin position="40"/>
        <end position="61"/>
    </location>
</feature>
<name>A0A4Y2WMG4_ARAVE</name>
<dbReference type="AlphaFoldDB" id="A0A4Y2WMG4"/>
<evidence type="ECO:0000313" key="2">
    <source>
        <dbReference type="EMBL" id="GBO38693.1"/>
    </source>
</evidence>
<organism evidence="2 3">
    <name type="scientific">Araneus ventricosus</name>
    <name type="common">Orbweaver spider</name>
    <name type="synonym">Epeira ventricosa</name>
    <dbReference type="NCBI Taxonomy" id="182803"/>
    <lineage>
        <taxon>Eukaryota</taxon>
        <taxon>Metazoa</taxon>
        <taxon>Ecdysozoa</taxon>
        <taxon>Arthropoda</taxon>
        <taxon>Chelicerata</taxon>
        <taxon>Arachnida</taxon>
        <taxon>Araneae</taxon>
        <taxon>Araneomorphae</taxon>
        <taxon>Entelegynae</taxon>
        <taxon>Araneoidea</taxon>
        <taxon>Araneidae</taxon>
        <taxon>Araneus</taxon>
    </lineage>
</organism>
<dbReference type="Proteomes" id="UP000499080">
    <property type="component" value="Unassembled WGS sequence"/>
</dbReference>
<evidence type="ECO:0000313" key="3">
    <source>
        <dbReference type="Proteomes" id="UP000499080"/>
    </source>
</evidence>
<proteinExistence type="predicted"/>
<feature type="compositionally biased region" description="Low complexity" evidence="1">
    <location>
        <begin position="42"/>
        <end position="52"/>
    </location>
</feature>
<keyword evidence="3" id="KW-1185">Reference proteome</keyword>
<comment type="caution">
    <text evidence="2">The sequence shown here is derived from an EMBL/GenBank/DDBJ whole genome shotgun (WGS) entry which is preliminary data.</text>
</comment>
<sequence>KPRLIRKEHGAPEHRSPTAMLTGPMQPRYDMCWGQRHTNNRSSYKQSSSMQSARHSLTGYGPSCSIRELRRAVSVLRGLSLCNR</sequence>